<dbReference type="GO" id="GO:0008765">
    <property type="term" value="F:UDP-N-acetylmuramoylalanyl-D-glutamate-2,6-diaminopimelate ligase activity"/>
    <property type="evidence" value="ECO:0007669"/>
    <property type="project" value="UniProtKB-UniRule"/>
</dbReference>
<dbReference type="GO" id="GO:0000287">
    <property type="term" value="F:magnesium ion binding"/>
    <property type="evidence" value="ECO:0007669"/>
    <property type="project" value="UniProtKB-UniRule"/>
</dbReference>
<comment type="catalytic activity">
    <reaction evidence="7">
        <text>UDP-N-acetyl-alpha-D-muramoyl-L-alanyl-D-glutamate + meso-2,6-diaminopimelate + ATP = UDP-N-acetyl-alpha-D-muramoyl-L-alanyl-gamma-D-glutamyl-meso-2,6-diaminopimelate + ADP + phosphate + H(+)</text>
        <dbReference type="Rhea" id="RHEA:23676"/>
        <dbReference type="ChEBI" id="CHEBI:15378"/>
        <dbReference type="ChEBI" id="CHEBI:30616"/>
        <dbReference type="ChEBI" id="CHEBI:43474"/>
        <dbReference type="ChEBI" id="CHEBI:57791"/>
        <dbReference type="ChEBI" id="CHEBI:83900"/>
        <dbReference type="ChEBI" id="CHEBI:83905"/>
        <dbReference type="ChEBI" id="CHEBI:456216"/>
        <dbReference type="EC" id="6.3.2.13"/>
    </reaction>
</comment>
<keyword evidence="13" id="KW-1185">Reference proteome</keyword>
<dbReference type="InterPro" id="IPR000713">
    <property type="entry name" value="Mur_ligase_N"/>
</dbReference>
<dbReference type="Gene3D" id="3.40.1190.10">
    <property type="entry name" value="Mur-like, catalytic domain"/>
    <property type="match status" value="1"/>
</dbReference>
<evidence type="ECO:0000313" key="12">
    <source>
        <dbReference type="EMBL" id="RDH81333.1"/>
    </source>
</evidence>
<dbReference type="Proteomes" id="UP000254266">
    <property type="component" value="Unassembled WGS sequence"/>
</dbReference>
<sequence>MMAALKNNHSAITLKQLLSGLSVSDYLPELEVKGLALDSRKVEQGYVFVALEGQFDHGLAYAEAAISRGAVAVLCDAKFDQYCQQILSKLMSRAICVPVRDLQNKLGEMAGKFYGEPSEKIFVCGVTGTDGKTSVSHFIAQAMNQAYGSAAVVGTLGNGLINNLQESSHTTPDVISLHQMMSDFCLRGVEHVAMEVSSHGLDQKRSAGIDFDVAVLTNLSRDHLDYHGDVESYKQAKKKLFTESNEKALVLNIDDSFGAELYAERKNINPIWLYGLDEKRVKQSKLYVYATGIQNEMNGISFMLKSSEGASQVSIKLIGEFNVYNALACFCVLLENGINFNHAIKYIENLHTVPGRMELFVNENKPSVVIDYAHTPEALSQALINVRKHVAGKVICVFGCGGDRDTGKRPLMAQAAEKLSDLVIITNDNPRTESPEKIIDDIKQGIINELKLIVELDREKAIQHAIEMATSDDLVLIAGKGHELYQVIGNEKIAFSDRKIALLTLGVHQ</sequence>
<keyword evidence="5 7" id="KW-0131">Cell cycle</keyword>
<keyword evidence="2 7" id="KW-0132">Cell division</keyword>
<dbReference type="AlphaFoldDB" id="A0A370D8W8"/>
<comment type="caution">
    <text evidence="7">Lacks conserved residue(s) required for the propagation of feature annotation.</text>
</comment>
<evidence type="ECO:0000259" key="11">
    <source>
        <dbReference type="Pfam" id="PF08245"/>
    </source>
</evidence>
<dbReference type="InterPro" id="IPR013221">
    <property type="entry name" value="Mur_ligase_cen"/>
</dbReference>
<dbReference type="InterPro" id="IPR035911">
    <property type="entry name" value="MurE/MurF_N"/>
</dbReference>
<comment type="PTM">
    <text evidence="7">Carboxylation is probably crucial for Mg(2+) binding and, consequently, for the gamma-phosphate positioning of ATP.</text>
</comment>
<dbReference type="EMBL" id="QFXC01000013">
    <property type="protein sequence ID" value="RDH81333.1"/>
    <property type="molecule type" value="Genomic_DNA"/>
</dbReference>
<comment type="caution">
    <text evidence="12">The sequence shown here is derived from an EMBL/GenBank/DDBJ whole genome shotgun (WGS) entry which is preliminary data.</text>
</comment>
<dbReference type="Gene3D" id="3.90.190.20">
    <property type="entry name" value="Mur ligase, C-terminal domain"/>
    <property type="match status" value="1"/>
</dbReference>
<dbReference type="InterPro" id="IPR004101">
    <property type="entry name" value="Mur_ligase_C"/>
</dbReference>
<keyword evidence="6 7" id="KW-0961">Cell wall biogenesis/degradation</keyword>
<dbReference type="Pfam" id="PF08245">
    <property type="entry name" value="Mur_ligase_M"/>
    <property type="match status" value="1"/>
</dbReference>
<feature type="binding site" evidence="7">
    <location>
        <begin position="428"/>
        <end position="431"/>
    </location>
    <ligand>
        <name>meso-2,6-diaminopimelate</name>
        <dbReference type="ChEBI" id="CHEBI:57791"/>
    </ligand>
</feature>
<keyword evidence="7" id="KW-0963">Cytoplasm</keyword>
<dbReference type="NCBIfam" id="NF001126">
    <property type="entry name" value="PRK00139.1-4"/>
    <property type="match status" value="1"/>
</dbReference>
<keyword evidence="7" id="KW-0460">Magnesium</keyword>
<evidence type="ECO:0000259" key="10">
    <source>
        <dbReference type="Pfam" id="PF02875"/>
    </source>
</evidence>
<dbReference type="Pfam" id="PF01225">
    <property type="entry name" value="Mur_ligase"/>
    <property type="match status" value="1"/>
</dbReference>
<comment type="pathway">
    <text evidence="7 8">Cell wall biogenesis; peptidoglycan biosynthesis.</text>
</comment>
<comment type="function">
    <text evidence="7">Catalyzes the addition of meso-diaminopimelic acid to the nucleotide precursor UDP-N-acetylmuramoyl-L-alanyl-D-glutamate (UMAG) in the biosynthesis of bacterial cell-wall peptidoglycan.</text>
</comment>
<dbReference type="PANTHER" id="PTHR23135">
    <property type="entry name" value="MUR LIGASE FAMILY MEMBER"/>
    <property type="match status" value="1"/>
</dbReference>
<evidence type="ECO:0000256" key="1">
    <source>
        <dbReference type="ARBA" id="ARBA00005898"/>
    </source>
</evidence>
<feature type="binding site" evidence="7">
    <location>
        <position position="39"/>
    </location>
    <ligand>
        <name>UDP-N-acetyl-alpha-D-muramoyl-L-alanyl-D-glutamate</name>
        <dbReference type="ChEBI" id="CHEBI:83900"/>
    </ligand>
</feature>
<keyword evidence="7" id="KW-0067">ATP-binding</keyword>
<dbReference type="GO" id="GO:0009252">
    <property type="term" value="P:peptidoglycan biosynthetic process"/>
    <property type="evidence" value="ECO:0007669"/>
    <property type="project" value="UniProtKB-UniRule"/>
</dbReference>
<gene>
    <name evidence="7" type="primary">murE</name>
    <name evidence="12" type="ORF">DIZ80_14660</name>
</gene>
<feature type="binding site" evidence="7">
    <location>
        <position position="479"/>
    </location>
    <ligand>
        <name>meso-2,6-diaminopimelate</name>
        <dbReference type="ChEBI" id="CHEBI:57791"/>
    </ligand>
</feature>
<dbReference type="GO" id="GO:0005524">
    <property type="term" value="F:ATP binding"/>
    <property type="evidence" value="ECO:0007669"/>
    <property type="project" value="UniProtKB-UniRule"/>
</dbReference>
<feature type="binding site" evidence="7">
    <location>
        <position position="197"/>
    </location>
    <ligand>
        <name>UDP-N-acetyl-alpha-D-muramoyl-L-alanyl-D-glutamate</name>
        <dbReference type="ChEBI" id="CHEBI:83900"/>
    </ligand>
</feature>
<feature type="binding site" evidence="7">
    <location>
        <position position="203"/>
    </location>
    <ligand>
        <name>UDP-N-acetyl-alpha-D-muramoyl-L-alanyl-D-glutamate</name>
        <dbReference type="ChEBI" id="CHEBI:83900"/>
    </ligand>
</feature>
<organism evidence="12 13">
    <name type="scientific">endosymbiont of Galathealinum brachiosum</name>
    <dbReference type="NCBI Taxonomy" id="2200906"/>
    <lineage>
        <taxon>Bacteria</taxon>
        <taxon>Pseudomonadati</taxon>
        <taxon>Pseudomonadota</taxon>
        <taxon>Gammaproteobacteria</taxon>
        <taxon>sulfur-oxidizing symbionts</taxon>
    </lineage>
</organism>
<evidence type="ECO:0000256" key="6">
    <source>
        <dbReference type="ARBA" id="ARBA00023316"/>
    </source>
</evidence>
<feature type="modified residue" description="N6-carboxylysine" evidence="7">
    <location>
        <position position="237"/>
    </location>
</feature>
<feature type="binding site" evidence="7">
    <location>
        <position position="404"/>
    </location>
    <ligand>
        <name>meso-2,6-diaminopimelate</name>
        <dbReference type="ChEBI" id="CHEBI:57791"/>
    </ligand>
</feature>
<comment type="similarity">
    <text evidence="1 7">Belongs to the MurCDEF family. MurE subfamily.</text>
</comment>
<keyword evidence="3 7" id="KW-0133">Cell shape</keyword>
<reference evidence="12 13" key="1">
    <citation type="journal article" date="2018" name="ISME J.">
        <title>Endosymbiont genomes yield clues of tubeworm success.</title>
        <authorList>
            <person name="Li Y."/>
            <person name="Liles M.R."/>
            <person name="Halanych K.M."/>
        </authorList>
    </citation>
    <scope>NUCLEOTIDE SEQUENCE [LARGE SCALE GENOMIC DNA]</scope>
    <source>
        <strain evidence="12">A1464</strain>
    </source>
</reference>
<keyword evidence="7 12" id="KW-0436">Ligase</keyword>
<dbReference type="GO" id="GO:0051301">
    <property type="term" value="P:cell division"/>
    <property type="evidence" value="ECO:0007669"/>
    <property type="project" value="UniProtKB-KW"/>
</dbReference>
<evidence type="ECO:0000313" key="13">
    <source>
        <dbReference type="Proteomes" id="UP000254266"/>
    </source>
</evidence>
<feature type="binding site" evidence="7">
    <location>
        <position position="483"/>
    </location>
    <ligand>
        <name>meso-2,6-diaminopimelate</name>
        <dbReference type="ChEBI" id="CHEBI:57791"/>
    </ligand>
</feature>
<protein>
    <recommendedName>
        <fullName evidence="7">UDP-N-acetylmuramoyl-L-alanyl-D-glutamate--2,6-diaminopimelate ligase</fullName>
        <ecNumber evidence="7">6.3.2.13</ecNumber>
    </recommendedName>
    <alternativeName>
        <fullName evidence="7">Meso-A2pm-adding enzyme</fullName>
    </alternativeName>
    <alternativeName>
        <fullName evidence="7">Meso-diaminopimelate-adding enzyme</fullName>
    </alternativeName>
    <alternativeName>
        <fullName evidence="7">UDP-MurNAc-L-Ala-D-Glu:meso-diaminopimelate ligase</fullName>
    </alternativeName>
    <alternativeName>
        <fullName evidence="7">UDP-MurNAc-tripeptide synthetase</fullName>
    </alternativeName>
    <alternativeName>
        <fullName evidence="7">UDP-N-acetylmuramyl-tripeptide synthetase</fullName>
    </alternativeName>
</protein>
<evidence type="ECO:0000256" key="4">
    <source>
        <dbReference type="ARBA" id="ARBA00022984"/>
    </source>
</evidence>
<accession>A0A370D8W8</accession>
<feature type="binding site" evidence="7">
    <location>
        <position position="205"/>
    </location>
    <ligand>
        <name>UDP-N-acetyl-alpha-D-muramoyl-L-alanyl-D-glutamate</name>
        <dbReference type="ChEBI" id="CHEBI:83900"/>
    </ligand>
</feature>
<feature type="short sequence motif" description="Meso-diaminopimelate recognition motif" evidence="7">
    <location>
        <begin position="428"/>
        <end position="431"/>
    </location>
</feature>
<dbReference type="GO" id="GO:0005737">
    <property type="term" value="C:cytoplasm"/>
    <property type="evidence" value="ECO:0007669"/>
    <property type="project" value="UniProtKB-SubCell"/>
</dbReference>
<feature type="domain" description="Mur ligase C-terminal" evidence="10">
    <location>
        <begin position="355"/>
        <end position="481"/>
    </location>
</feature>
<feature type="binding site" evidence="7">
    <location>
        <begin position="128"/>
        <end position="134"/>
    </location>
    <ligand>
        <name>ATP</name>
        <dbReference type="ChEBI" id="CHEBI:30616"/>
    </ligand>
</feature>
<dbReference type="EC" id="6.3.2.13" evidence="7"/>
<dbReference type="PANTHER" id="PTHR23135:SF4">
    <property type="entry name" value="UDP-N-ACETYLMURAMOYL-L-ALANYL-D-GLUTAMATE--2,6-DIAMINOPIMELATE LIGASE MURE HOMOLOG, CHLOROPLASTIC"/>
    <property type="match status" value="1"/>
</dbReference>
<dbReference type="SUPFAM" id="SSF63418">
    <property type="entry name" value="MurE/MurF N-terminal domain"/>
    <property type="match status" value="1"/>
</dbReference>
<evidence type="ECO:0000256" key="8">
    <source>
        <dbReference type="RuleBase" id="RU004135"/>
    </source>
</evidence>
<dbReference type="SUPFAM" id="SSF53244">
    <property type="entry name" value="MurD-like peptide ligases, peptide-binding domain"/>
    <property type="match status" value="1"/>
</dbReference>
<feature type="binding site" evidence="7">
    <location>
        <position position="37"/>
    </location>
    <ligand>
        <name>UDP-N-acetyl-alpha-D-muramoyl-L-alanyl-D-glutamate</name>
        <dbReference type="ChEBI" id="CHEBI:83900"/>
    </ligand>
</feature>
<dbReference type="UniPathway" id="UPA00219"/>
<dbReference type="Pfam" id="PF02875">
    <property type="entry name" value="Mur_ligase_C"/>
    <property type="match status" value="1"/>
</dbReference>
<feature type="domain" description="Mur ligase central" evidence="11">
    <location>
        <begin position="126"/>
        <end position="332"/>
    </location>
</feature>
<dbReference type="SUPFAM" id="SSF53623">
    <property type="entry name" value="MurD-like peptide ligases, catalytic domain"/>
    <property type="match status" value="1"/>
</dbReference>
<proteinExistence type="inferred from homology"/>
<dbReference type="NCBIfam" id="TIGR01085">
    <property type="entry name" value="murE"/>
    <property type="match status" value="1"/>
</dbReference>
<dbReference type="InterPro" id="IPR036565">
    <property type="entry name" value="Mur-like_cat_sf"/>
</dbReference>
<dbReference type="HAMAP" id="MF_00208">
    <property type="entry name" value="MurE"/>
    <property type="match status" value="1"/>
</dbReference>
<feature type="domain" description="Mur ligase N-terminal catalytic" evidence="9">
    <location>
        <begin position="32"/>
        <end position="114"/>
    </location>
</feature>
<dbReference type="GO" id="GO:0008360">
    <property type="term" value="P:regulation of cell shape"/>
    <property type="evidence" value="ECO:0007669"/>
    <property type="project" value="UniProtKB-KW"/>
</dbReference>
<dbReference type="NCBIfam" id="NF001124">
    <property type="entry name" value="PRK00139.1-2"/>
    <property type="match status" value="1"/>
</dbReference>
<evidence type="ECO:0000256" key="5">
    <source>
        <dbReference type="ARBA" id="ARBA00023306"/>
    </source>
</evidence>
<name>A0A370D8W8_9GAMM</name>
<dbReference type="InterPro" id="IPR036615">
    <property type="entry name" value="Mur_ligase_C_dom_sf"/>
</dbReference>
<evidence type="ECO:0000256" key="3">
    <source>
        <dbReference type="ARBA" id="ARBA00022960"/>
    </source>
</evidence>
<keyword evidence="7" id="KW-0547">Nucleotide-binding</keyword>
<evidence type="ECO:0000256" key="2">
    <source>
        <dbReference type="ARBA" id="ARBA00022618"/>
    </source>
</evidence>
<evidence type="ECO:0000259" key="9">
    <source>
        <dbReference type="Pfam" id="PF01225"/>
    </source>
</evidence>
<keyword evidence="4 7" id="KW-0573">Peptidoglycan synthesis</keyword>
<comment type="subcellular location">
    <subcellularLocation>
        <location evidence="7 8">Cytoplasm</location>
    </subcellularLocation>
</comment>
<feature type="binding site" evidence="7">
    <location>
        <begin position="170"/>
        <end position="171"/>
    </location>
    <ligand>
        <name>UDP-N-acetyl-alpha-D-muramoyl-L-alanyl-D-glutamate</name>
        <dbReference type="ChEBI" id="CHEBI:83900"/>
    </ligand>
</feature>
<dbReference type="Gene3D" id="3.40.1390.10">
    <property type="entry name" value="MurE/MurF, N-terminal domain"/>
    <property type="match status" value="1"/>
</dbReference>
<dbReference type="GO" id="GO:0071555">
    <property type="term" value="P:cell wall organization"/>
    <property type="evidence" value="ECO:0007669"/>
    <property type="project" value="UniProtKB-KW"/>
</dbReference>
<evidence type="ECO:0000256" key="7">
    <source>
        <dbReference type="HAMAP-Rule" id="MF_00208"/>
    </source>
</evidence>
<dbReference type="InterPro" id="IPR005761">
    <property type="entry name" value="UDP-N-AcMur-Glu-dNH2Pim_ligase"/>
</dbReference>
<comment type="cofactor">
    <cofactor evidence="7">
        <name>Mg(2+)</name>
        <dbReference type="ChEBI" id="CHEBI:18420"/>
    </cofactor>
</comment>